<evidence type="ECO:0000256" key="7">
    <source>
        <dbReference type="ARBA" id="ARBA00023251"/>
    </source>
</evidence>
<evidence type="ECO:0000313" key="10">
    <source>
        <dbReference type="EMBL" id="BCI53462.1"/>
    </source>
</evidence>
<evidence type="ECO:0000256" key="3">
    <source>
        <dbReference type="ARBA" id="ARBA00022475"/>
    </source>
</evidence>
<dbReference type="GO" id="GO:0046677">
    <property type="term" value="P:response to antibiotic"/>
    <property type="evidence" value="ECO:0007669"/>
    <property type="project" value="UniProtKB-KW"/>
</dbReference>
<keyword evidence="5 8" id="KW-1133">Transmembrane helix</keyword>
<feature type="transmembrane region" description="Helical" evidence="8">
    <location>
        <begin position="41"/>
        <end position="59"/>
    </location>
</feature>
<evidence type="ECO:0000256" key="4">
    <source>
        <dbReference type="ARBA" id="ARBA00022692"/>
    </source>
</evidence>
<dbReference type="PANTHER" id="PTHR43077">
    <property type="entry name" value="TRANSPORT PERMEASE YVFS-RELATED"/>
    <property type="match status" value="1"/>
</dbReference>
<feature type="transmembrane region" description="Helical" evidence="8">
    <location>
        <begin position="191"/>
        <end position="209"/>
    </location>
</feature>
<dbReference type="GO" id="GO:0043190">
    <property type="term" value="C:ATP-binding cassette (ABC) transporter complex"/>
    <property type="evidence" value="ECO:0007669"/>
    <property type="project" value="InterPro"/>
</dbReference>
<keyword evidence="4 8" id="KW-0812">Transmembrane</keyword>
<dbReference type="RefSeq" id="WP_185296140.1">
    <property type="nucleotide sequence ID" value="NZ_AP023287.1"/>
</dbReference>
<evidence type="ECO:0000256" key="6">
    <source>
        <dbReference type="ARBA" id="ARBA00023136"/>
    </source>
</evidence>
<dbReference type="GO" id="GO:0043215">
    <property type="term" value="P:daunorubicin transport"/>
    <property type="evidence" value="ECO:0007669"/>
    <property type="project" value="InterPro"/>
</dbReference>
<dbReference type="InterPro" id="IPR000412">
    <property type="entry name" value="ABC_2_transport"/>
</dbReference>
<dbReference type="GO" id="GO:1900753">
    <property type="term" value="P:doxorubicin transport"/>
    <property type="evidence" value="ECO:0007669"/>
    <property type="project" value="InterPro"/>
</dbReference>
<evidence type="ECO:0000256" key="8">
    <source>
        <dbReference type="SAM" id="Phobius"/>
    </source>
</evidence>
<keyword evidence="7" id="KW-0046">Antibiotic resistance</keyword>
<keyword evidence="3" id="KW-1003">Cell membrane</keyword>
<evidence type="ECO:0000256" key="1">
    <source>
        <dbReference type="ARBA" id="ARBA00004651"/>
    </source>
</evidence>
<protein>
    <submittedName>
        <fullName evidence="10">Doxorubicin resistance ABC transporter permease DrrB</fullName>
    </submittedName>
</protein>
<dbReference type="InterPro" id="IPR004377">
    <property type="entry name" value="ABC_transpt_DrrB/DrrC"/>
</dbReference>
<feature type="transmembrane region" description="Helical" evidence="8">
    <location>
        <begin position="129"/>
        <end position="151"/>
    </location>
</feature>
<sequence length="277" mass="29985">MTVALDTPRQDALAVARPRPSNFGQWWVLTKRLVSPTLRNGEVLTAVVASVVFTIGWYVPLKNIMGATMEMSSYAQYLMPLIALQGISFAAVTGALRAATDSVKGVNRRFQSMPIATLTPLTARMSASVYRCTVGTAAALISGHVIGFRFYRDLEYTVAFCLLLLMIGFVLSFLSDLLGSNSKNPAATTQWLLLPQLIFGLLSVGIQPADRFPDWIEPVVRNQPISQFVYALRALAGDSTSAVGPVTWSAVGPSLIWLVVVAAVMVPASIVIVLRRP</sequence>
<evidence type="ECO:0000313" key="11">
    <source>
        <dbReference type="Proteomes" id="UP000515734"/>
    </source>
</evidence>
<organism evidence="10 11">
    <name type="scientific">Mycolicibacterium litorale</name>
    <dbReference type="NCBI Taxonomy" id="758802"/>
    <lineage>
        <taxon>Bacteria</taxon>
        <taxon>Bacillati</taxon>
        <taxon>Actinomycetota</taxon>
        <taxon>Actinomycetes</taxon>
        <taxon>Mycobacteriales</taxon>
        <taxon>Mycobacteriaceae</taxon>
        <taxon>Mycolicibacterium</taxon>
    </lineage>
</organism>
<comment type="subcellular location">
    <subcellularLocation>
        <location evidence="1">Cell membrane</location>
        <topology evidence="1">Multi-pass membrane protein</topology>
    </subcellularLocation>
</comment>
<name>A0A6S6P5R5_9MYCO</name>
<dbReference type="AlphaFoldDB" id="A0A6S6P5R5"/>
<evidence type="ECO:0000259" key="9">
    <source>
        <dbReference type="Pfam" id="PF12698"/>
    </source>
</evidence>
<dbReference type="PANTHER" id="PTHR43077:SF8">
    <property type="entry name" value="DOXORUBICIN RESISTANCE ABC TRANSPORTER PERMEASE PROTEIN DRRB"/>
    <property type="match status" value="1"/>
</dbReference>
<evidence type="ECO:0000256" key="2">
    <source>
        <dbReference type="ARBA" id="ARBA00007783"/>
    </source>
</evidence>
<evidence type="ECO:0000256" key="5">
    <source>
        <dbReference type="ARBA" id="ARBA00022989"/>
    </source>
</evidence>
<dbReference type="GO" id="GO:0140359">
    <property type="term" value="F:ABC-type transporter activity"/>
    <property type="evidence" value="ECO:0007669"/>
    <property type="project" value="InterPro"/>
</dbReference>
<feature type="domain" description="ABC-2 type transporter transmembrane" evidence="9">
    <location>
        <begin position="64"/>
        <end position="270"/>
    </location>
</feature>
<dbReference type="PIRSF" id="PIRSF006648">
    <property type="entry name" value="DrrB"/>
    <property type="match status" value="1"/>
</dbReference>
<dbReference type="InterPro" id="IPR051328">
    <property type="entry name" value="T7SS_ABC-Transporter"/>
</dbReference>
<proteinExistence type="inferred from homology"/>
<dbReference type="NCBIfam" id="TIGR00025">
    <property type="entry name" value="Mtu_efflux"/>
    <property type="match status" value="1"/>
</dbReference>
<feature type="transmembrane region" description="Helical" evidence="8">
    <location>
        <begin position="79"/>
        <end position="99"/>
    </location>
</feature>
<keyword evidence="6 8" id="KW-0472">Membrane</keyword>
<gene>
    <name evidence="10" type="primary">drrB</name>
    <name evidence="10" type="ORF">NIIDNTM18_27400</name>
</gene>
<feature type="transmembrane region" description="Helical" evidence="8">
    <location>
        <begin position="157"/>
        <end position="179"/>
    </location>
</feature>
<dbReference type="Proteomes" id="UP000515734">
    <property type="component" value="Chromosome"/>
</dbReference>
<dbReference type="EMBL" id="AP023287">
    <property type="protein sequence ID" value="BCI53462.1"/>
    <property type="molecule type" value="Genomic_DNA"/>
</dbReference>
<dbReference type="Pfam" id="PF12698">
    <property type="entry name" value="ABC2_membrane_3"/>
    <property type="match status" value="1"/>
</dbReference>
<reference evidence="10 11" key="1">
    <citation type="submission" date="2020-07" db="EMBL/GenBank/DDBJ databases">
        <title>Complete genome sequence of Mycolicibacterium litorale like strain isolated from cardiac implantable electronic device infection.</title>
        <authorList>
            <person name="Fukano H."/>
            <person name="Miyama H."/>
            <person name="Hoshino Y."/>
        </authorList>
    </citation>
    <scope>NUCLEOTIDE SEQUENCE [LARGE SCALE GENOMIC DNA]</scope>
    <source>
        <strain evidence="10 11">NIIDNTM18</strain>
    </source>
</reference>
<accession>A0A6S6P5R5</accession>
<feature type="transmembrane region" description="Helical" evidence="8">
    <location>
        <begin position="255"/>
        <end position="274"/>
    </location>
</feature>
<comment type="similarity">
    <text evidence="2">Belongs to the ABC-2 integral membrane protein family.</text>
</comment>
<dbReference type="InterPro" id="IPR013525">
    <property type="entry name" value="ABC2_TM"/>
</dbReference>